<sequence length="73" mass="7692">ASDDNTVVNSQGDESMKTVSVHLGDSEPSEKIVGTEAHVNDLDDLTSGERSVEINIAPSIVKRLRSNSGKVVG</sequence>
<comment type="caution">
    <text evidence="1">The sequence shown here is derived from an EMBL/GenBank/DDBJ whole genome shotgun (WGS) entry which is preliminary data.</text>
</comment>
<feature type="non-terminal residue" evidence="1">
    <location>
        <position position="73"/>
    </location>
</feature>
<keyword evidence="2" id="KW-1185">Reference proteome</keyword>
<protein>
    <submittedName>
        <fullName evidence="1">Uncharacterized protein</fullName>
    </submittedName>
</protein>
<reference evidence="1 2" key="1">
    <citation type="journal article" date="2018" name="Front. Plant Sci.">
        <title>Red Clover (Trifolium pratense) and Zigzag Clover (T. medium) - A Picture of Genomic Similarities and Differences.</title>
        <authorList>
            <person name="Dluhosova J."/>
            <person name="Istvanek J."/>
            <person name="Nedelnik J."/>
            <person name="Repkova J."/>
        </authorList>
    </citation>
    <scope>NUCLEOTIDE SEQUENCE [LARGE SCALE GENOMIC DNA]</scope>
    <source>
        <strain evidence="2">cv. 10/8</strain>
        <tissue evidence="1">Leaf</tissue>
    </source>
</reference>
<evidence type="ECO:0000313" key="1">
    <source>
        <dbReference type="EMBL" id="MCI82770.1"/>
    </source>
</evidence>
<organism evidence="1 2">
    <name type="scientific">Trifolium medium</name>
    <dbReference type="NCBI Taxonomy" id="97028"/>
    <lineage>
        <taxon>Eukaryota</taxon>
        <taxon>Viridiplantae</taxon>
        <taxon>Streptophyta</taxon>
        <taxon>Embryophyta</taxon>
        <taxon>Tracheophyta</taxon>
        <taxon>Spermatophyta</taxon>
        <taxon>Magnoliopsida</taxon>
        <taxon>eudicotyledons</taxon>
        <taxon>Gunneridae</taxon>
        <taxon>Pentapetalae</taxon>
        <taxon>rosids</taxon>
        <taxon>fabids</taxon>
        <taxon>Fabales</taxon>
        <taxon>Fabaceae</taxon>
        <taxon>Papilionoideae</taxon>
        <taxon>50 kb inversion clade</taxon>
        <taxon>NPAAA clade</taxon>
        <taxon>Hologalegina</taxon>
        <taxon>IRL clade</taxon>
        <taxon>Trifolieae</taxon>
        <taxon>Trifolium</taxon>
    </lineage>
</organism>
<proteinExistence type="predicted"/>
<evidence type="ECO:0000313" key="2">
    <source>
        <dbReference type="Proteomes" id="UP000265520"/>
    </source>
</evidence>
<accession>A0A392V8K3</accession>
<name>A0A392V8K3_9FABA</name>
<dbReference type="EMBL" id="LXQA011051298">
    <property type="protein sequence ID" value="MCI82770.1"/>
    <property type="molecule type" value="Genomic_DNA"/>
</dbReference>
<dbReference type="AlphaFoldDB" id="A0A392V8K3"/>
<dbReference type="Proteomes" id="UP000265520">
    <property type="component" value="Unassembled WGS sequence"/>
</dbReference>
<feature type="non-terminal residue" evidence="1">
    <location>
        <position position="1"/>
    </location>
</feature>